<dbReference type="EMBL" id="BKCJ010009474">
    <property type="protein sequence ID" value="GEU87136.1"/>
    <property type="molecule type" value="Genomic_DNA"/>
</dbReference>
<feature type="compositionally biased region" description="Acidic residues" evidence="1">
    <location>
        <begin position="1292"/>
        <end position="1301"/>
    </location>
</feature>
<evidence type="ECO:0000259" key="2">
    <source>
        <dbReference type="Pfam" id="PF13976"/>
    </source>
</evidence>
<evidence type="ECO:0000256" key="1">
    <source>
        <dbReference type="SAM" id="MobiDB-lite"/>
    </source>
</evidence>
<sequence length="1329" mass="151540">MPHTINDGNKDVSIFKESYGLWEINVPGYRRRVGMDIEGGLERHVLPYRIYEKLGREEVKHVSKKITMLDHSKAEPMGILKYVLCQVVRNNHEGNDEDEEEYIVKRDQNRKPIYGPKFAKYLNYDDPMNRALALQEALNPFRKICVWKKMVAFLGSLPVALQHIEWILSYSDNLIKKGDGDGNWHAKVRIVDSQLEQMMPKPILLEPNDPVNTKPWGVLNRMGCVKDIEEMLDIKVYDVGGQEEFLVLKLGGEVLISMNLFTSSYVTNFSPPTNLIRALDATTLRELIYSNGMLIAEDPAPRVPRVAMARPSRPSMQDLYDMLGNMEICQDVMEFHYKELMHHLGMTKSSRRIRNSVEMDEKEIVAYVRIRVRRPRLSFMQDEGDRRGIRHLMRLEKEMMNDQGEVTLYLTIRSLEVLRKFHWMILGRRFNRFGVDDVQDFTKMHQGITATDAKSLMEAIEKRFGGNKETKKVQKTLFKQQYKNFSGLSSKSLDQIHDRLPKLISRLEILADLEDQSLDNLFNNLNIYEAETNNPQLDNDDLKQIDADDLEEMDLKWQMAMLTMWNATTAIEDVILQGSAGHLRTPGIKTLKEEMFQWRLLLLMLWCHNVMELVAMIRAFRLMKNQQIMPSWHLPPPAYQVLIMRKKFKADEKERDELKHTLEKFQTSLKNLSKLLESQITDKTGLGYDNQIFHSLLFASDELTSSESDVSMPTSLVHDMYKSGEGYHAVPPSYTETFMPPKPDLVFYDAPTASETVPNVFNVDSSTTKPNKELVLRENNMYNVDLKNIVPFGDLTCLFSMATLDDSDLWHGRLGHINFKTMNKVVKGNQPNSSVGIQGNFDAGKVVKESVSTQQYVLLPLWSTSSKDPQNTNAGDAFDVKENEYEVHVSPSSSDKPKKHNEKATREAKGKSLVDLSIGVKDLSDEFEEFSVNSTNRVNAASALVTAVGPNSIDNTNSFNTAGPSDNVVSPNFEIGGKSLFVDPSQYPDDPNMPALEDIVYSDDEDDVGAEADFSNLETSITEEGIDYKEVFAPVTRIEAIRLFLAYASFMGFMKVVKALYGLHQALRAWYETFANYLLENGFQRGKIDQTLYIKKQKDGKSASTPIDTKKPLLKDPDGEDVDVHIYRSMIGSLMYLTLSRPDIMFAVYVCAHFQVTVKVSHLRVVKRIFRYLKGNPHLGLWYPKDSPINLVAYSDSDYAGASFDRKSTTGETFAKLARMGYEKPSTKLTFYKAFFSAQWKFFIHTIVHCMSAKTTIWNEFSSFMALAIICLATSRKFNFSKYIFDSLDDAEVQEDEDDNEVPVAPTPPSPTPTTIPPPPQQEPIPSPP</sequence>
<dbReference type="PANTHER" id="PTHR11439:SF509">
    <property type="entry name" value="RNA-DIRECTED DNA POLYMERASE"/>
    <property type="match status" value="1"/>
</dbReference>
<feature type="compositionally biased region" description="Basic and acidic residues" evidence="1">
    <location>
        <begin position="878"/>
        <end position="887"/>
    </location>
</feature>
<evidence type="ECO:0000313" key="3">
    <source>
        <dbReference type="EMBL" id="GEU87136.1"/>
    </source>
</evidence>
<feature type="region of interest" description="Disordered" evidence="1">
    <location>
        <begin position="1292"/>
        <end position="1329"/>
    </location>
</feature>
<proteinExistence type="predicted"/>
<reference evidence="3" key="1">
    <citation type="journal article" date="2019" name="Sci. Rep.">
        <title>Draft genome of Tanacetum cinerariifolium, the natural source of mosquito coil.</title>
        <authorList>
            <person name="Yamashiro T."/>
            <person name="Shiraishi A."/>
            <person name="Satake H."/>
            <person name="Nakayama K."/>
        </authorList>
    </citation>
    <scope>NUCLEOTIDE SEQUENCE</scope>
</reference>
<dbReference type="PANTHER" id="PTHR11439">
    <property type="entry name" value="GAG-POL-RELATED RETROTRANSPOSON"/>
    <property type="match status" value="1"/>
</dbReference>
<dbReference type="InterPro" id="IPR025724">
    <property type="entry name" value="GAG-pre-integrase_dom"/>
</dbReference>
<accession>A0A6L2NLQ4</accession>
<name>A0A6L2NLQ4_TANCI</name>
<organism evidence="3">
    <name type="scientific">Tanacetum cinerariifolium</name>
    <name type="common">Dalmatian daisy</name>
    <name type="synonym">Chrysanthemum cinerariifolium</name>
    <dbReference type="NCBI Taxonomy" id="118510"/>
    <lineage>
        <taxon>Eukaryota</taxon>
        <taxon>Viridiplantae</taxon>
        <taxon>Streptophyta</taxon>
        <taxon>Embryophyta</taxon>
        <taxon>Tracheophyta</taxon>
        <taxon>Spermatophyta</taxon>
        <taxon>Magnoliopsida</taxon>
        <taxon>eudicotyledons</taxon>
        <taxon>Gunneridae</taxon>
        <taxon>Pentapetalae</taxon>
        <taxon>asterids</taxon>
        <taxon>campanulids</taxon>
        <taxon>Asterales</taxon>
        <taxon>Asteraceae</taxon>
        <taxon>Asteroideae</taxon>
        <taxon>Anthemideae</taxon>
        <taxon>Anthemidinae</taxon>
        <taxon>Tanacetum</taxon>
    </lineage>
</organism>
<gene>
    <name evidence="3" type="ORF">Tci_059114</name>
</gene>
<protein>
    <submittedName>
        <fullName evidence="3">Uncharacterized mitochondrial protein AtMg00810-like</fullName>
    </submittedName>
</protein>
<feature type="compositionally biased region" description="Pro residues" evidence="1">
    <location>
        <begin position="1305"/>
        <end position="1329"/>
    </location>
</feature>
<comment type="caution">
    <text evidence="3">The sequence shown here is derived from an EMBL/GenBank/DDBJ whole genome shotgun (WGS) entry which is preliminary data.</text>
</comment>
<feature type="region of interest" description="Disordered" evidence="1">
    <location>
        <begin position="868"/>
        <end position="908"/>
    </location>
</feature>
<dbReference type="Pfam" id="PF13976">
    <property type="entry name" value="gag_pre-integrs"/>
    <property type="match status" value="1"/>
</dbReference>
<feature type="domain" description="GAG-pre-integrase" evidence="2">
    <location>
        <begin position="781"/>
        <end position="829"/>
    </location>
</feature>